<evidence type="ECO:0000313" key="2">
    <source>
        <dbReference type="Proteomes" id="UP000321685"/>
    </source>
</evidence>
<proteinExistence type="predicted"/>
<name>A0A511DK92_9PSEU</name>
<reference evidence="1 2" key="1">
    <citation type="submission" date="2019-07" db="EMBL/GenBank/DDBJ databases">
        <title>Whole genome shotgun sequence of Pseudonocardia sulfidoxydans NBRC 16205.</title>
        <authorList>
            <person name="Hosoyama A."/>
            <person name="Uohara A."/>
            <person name="Ohji S."/>
            <person name="Ichikawa N."/>
        </authorList>
    </citation>
    <scope>NUCLEOTIDE SEQUENCE [LARGE SCALE GENOMIC DNA]</scope>
    <source>
        <strain evidence="1 2">NBRC 16205</strain>
    </source>
</reference>
<dbReference type="InterPro" id="IPR006279">
    <property type="entry name" value="SoxD"/>
</dbReference>
<comment type="caution">
    <text evidence="1">The sequence shown here is derived from an EMBL/GenBank/DDBJ whole genome shotgun (WGS) entry which is preliminary data.</text>
</comment>
<dbReference type="Gene3D" id="3.30.2270.10">
    <property type="entry name" value="Folate-binding superfamily"/>
    <property type="match status" value="1"/>
</dbReference>
<evidence type="ECO:0000313" key="1">
    <source>
        <dbReference type="EMBL" id="GEL23458.1"/>
    </source>
</evidence>
<dbReference type="InterPro" id="IPR038561">
    <property type="entry name" value="SoxD_sf"/>
</dbReference>
<gene>
    <name evidence="1" type="ORF">PSU4_24120</name>
</gene>
<dbReference type="Proteomes" id="UP000321685">
    <property type="component" value="Unassembled WGS sequence"/>
</dbReference>
<protein>
    <recommendedName>
        <fullName evidence="3">Sarcosine oxidase subunit delta</fullName>
    </recommendedName>
</protein>
<keyword evidence="2" id="KW-1185">Reference proteome</keyword>
<dbReference type="OrthoDB" id="7159274at2"/>
<organism evidence="1 2">
    <name type="scientific">Pseudonocardia sulfidoxydans NBRC 16205</name>
    <dbReference type="NCBI Taxonomy" id="1223511"/>
    <lineage>
        <taxon>Bacteria</taxon>
        <taxon>Bacillati</taxon>
        <taxon>Actinomycetota</taxon>
        <taxon>Actinomycetes</taxon>
        <taxon>Pseudonocardiales</taxon>
        <taxon>Pseudonocardiaceae</taxon>
        <taxon>Pseudonocardia</taxon>
    </lineage>
</organism>
<dbReference type="Pfam" id="PF04267">
    <property type="entry name" value="SoxD"/>
    <property type="match status" value="1"/>
</dbReference>
<sequence length="83" mass="9656">MMLLTCPNCGARNVSEFRYVGEAKSRPDPETATPEQWRRYLYFHRNPAGWIKETWYHGSGCRRYFGIERNTVDNAQRPAGVTS</sequence>
<dbReference type="GO" id="GO:0046653">
    <property type="term" value="P:tetrahydrofolate metabolic process"/>
    <property type="evidence" value="ECO:0007669"/>
    <property type="project" value="InterPro"/>
</dbReference>
<dbReference type="RefSeq" id="WP_147106593.1">
    <property type="nucleotide sequence ID" value="NZ_BJVJ01000019.1"/>
</dbReference>
<dbReference type="AlphaFoldDB" id="A0A511DK92"/>
<accession>A0A511DK92</accession>
<dbReference type="EMBL" id="BJVJ01000019">
    <property type="protein sequence ID" value="GEL23458.1"/>
    <property type="molecule type" value="Genomic_DNA"/>
</dbReference>
<dbReference type="GO" id="GO:0008115">
    <property type="term" value="F:sarcosine oxidase activity"/>
    <property type="evidence" value="ECO:0007669"/>
    <property type="project" value="InterPro"/>
</dbReference>
<evidence type="ECO:0008006" key="3">
    <source>
        <dbReference type="Google" id="ProtNLM"/>
    </source>
</evidence>